<evidence type="ECO:0000313" key="3">
    <source>
        <dbReference type="Proteomes" id="UP000607653"/>
    </source>
</evidence>
<organism evidence="2 3">
    <name type="scientific">Nelumbo nucifera</name>
    <name type="common">Sacred lotus</name>
    <dbReference type="NCBI Taxonomy" id="4432"/>
    <lineage>
        <taxon>Eukaryota</taxon>
        <taxon>Viridiplantae</taxon>
        <taxon>Streptophyta</taxon>
        <taxon>Embryophyta</taxon>
        <taxon>Tracheophyta</taxon>
        <taxon>Spermatophyta</taxon>
        <taxon>Magnoliopsida</taxon>
        <taxon>Proteales</taxon>
        <taxon>Nelumbonaceae</taxon>
        <taxon>Nelumbo</taxon>
    </lineage>
</organism>
<feature type="compositionally biased region" description="Low complexity" evidence="1">
    <location>
        <begin position="41"/>
        <end position="56"/>
    </location>
</feature>
<evidence type="ECO:0000313" key="2">
    <source>
        <dbReference type="EMBL" id="DAD31844.1"/>
    </source>
</evidence>
<sequence length="91" mass="9634">MAICSNPTISSSISLYLISSRSNTSAVHSSLTTDWTHLGRSTTTPQPTPISPLSTTDGHFPVSNSSSSTPKAYTSAFCEHFRLSVDVSGAR</sequence>
<accession>A0A822YCJ5</accession>
<dbReference type="EMBL" id="DUZY01000003">
    <property type="protein sequence ID" value="DAD31844.1"/>
    <property type="molecule type" value="Genomic_DNA"/>
</dbReference>
<proteinExistence type="predicted"/>
<dbReference type="Proteomes" id="UP000607653">
    <property type="component" value="Unassembled WGS sequence"/>
</dbReference>
<dbReference type="AlphaFoldDB" id="A0A822YCJ5"/>
<gene>
    <name evidence="2" type="ORF">HUJ06_010695</name>
</gene>
<comment type="caution">
    <text evidence="2">The sequence shown here is derived from an EMBL/GenBank/DDBJ whole genome shotgun (WGS) entry which is preliminary data.</text>
</comment>
<protein>
    <submittedName>
        <fullName evidence="2">Uncharacterized protein</fullName>
    </submittedName>
</protein>
<keyword evidence="3" id="KW-1185">Reference proteome</keyword>
<reference evidence="2 3" key="1">
    <citation type="journal article" date="2020" name="Mol. Biol. Evol.">
        <title>Distinct Expression and Methylation Patterns for Genes with Different Fates following a Single Whole-Genome Duplication in Flowering Plants.</title>
        <authorList>
            <person name="Shi T."/>
            <person name="Rahmani R.S."/>
            <person name="Gugger P.F."/>
            <person name="Wang M."/>
            <person name="Li H."/>
            <person name="Zhang Y."/>
            <person name="Li Z."/>
            <person name="Wang Q."/>
            <person name="Van de Peer Y."/>
            <person name="Marchal K."/>
            <person name="Chen J."/>
        </authorList>
    </citation>
    <scope>NUCLEOTIDE SEQUENCE [LARGE SCALE GENOMIC DNA]</scope>
    <source>
        <tissue evidence="2">Leaf</tissue>
    </source>
</reference>
<evidence type="ECO:0000256" key="1">
    <source>
        <dbReference type="SAM" id="MobiDB-lite"/>
    </source>
</evidence>
<feature type="region of interest" description="Disordered" evidence="1">
    <location>
        <begin position="36"/>
        <end position="70"/>
    </location>
</feature>
<name>A0A822YCJ5_NELNU</name>